<feature type="transmembrane region" description="Helical" evidence="8">
    <location>
        <begin position="421"/>
        <end position="442"/>
    </location>
</feature>
<evidence type="ECO:0000256" key="6">
    <source>
        <dbReference type="ARBA" id="ARBA00037968"/>
    </source>
</evidence>
<evidence type="ECO:0000256" key="5">
    <source>
        <dbReference type="ARBA" id="ARBA00023136"/>
    </source>
</evidence>
<feature type="transmembrane region" description="Helical" evidence="8">
    <location>
        <begin position="69"/>
        <end position="92"/>
    </location>
</feature>
<feature type="compositionally biased region" description="Basic and acidic residues" evidence="7">
    <location>
        <begin position="491"/>
        <end position="500"/>
    </location>
</feature>
<reference evidence="9 10" key="1">
    <citation type="submission" date="2016-07" db="EMBL/GenBank/DDBJ databases">
        <title>Pervasive Adenine N6-methylation of Active Genes in Fungi.</title>
        <authorList>
            <consortium name="DOE Joint Genome Institute"/>
            <person name="Mondo S.J."/>
            <person name="Dannebaum R.O."/>
            <person name="Kuo R.C."/>
            <person name="Labutti K."/>
            <person name="Haridas S."/>
            <person name="Kuo A."/>
            <person name="Salamov A."/>
            <person name="Ahrendt S.R."/>
            <person name="Lipzen A."/>
            <person name="Sullivan W."/>
            <person name="Andreopoulos W.B."/>
            <person name="Clum A."/>
            <person name="Lindquist E."/>
            <person name="Daum C."/>
            <person name="Ramamoorthy G.K."/>
            <person name="Gryganskyi A."/>
            <person name="Culley D."/>
            <person name="Magnuson J.K."/>
            <person name="James T.Y."/>
            <person name="O'Malley M.A."/>
            <person name="Stajich J.E."/>
            <person name="Spatafora J.W."/>
            <person name="Visel A."/>
            <person name="Grigoriev I.V."/>
        </authorList>
    </citation>
    <scope>NUCLEOTIDE SEQUENCE [LARGE SCALE GENOMIC DNA]</scope>
    <source>
        <strain evidence="9 10">68-887.2</strain>
    </source>
</reference>
<evidence type="ECO:0000256" key="3">
    <source>
        <dbReference type="ARBA" id="ARBA00022692"/>
    </source>
</evidence>
<accession>A0A1Y2BI31</accession>
<dbReference type="Proteomes" id="UP000193986">
    <property type="component" value="Unassembled WGS sequence"/>
</dbReference>
<comment type="subcellular location">
    <subcellularLocation>
        <location evidence="1">Membrane</location>
        <topology evidence="1">Multi-pass membrane protein</topology>
    </subcellularLocation>
</comment>
<dbReference type="InParanoid" id="A0A1Y2BI31"/>
<dbReference type="AlphaFoldDB" id="A0A1Y2BI31"/>
<dbReference type="GO" id="GO:0016020">
    <property type="term" value="C:membrane"/>
    <property type="evidence" value="ECO:0007669"/>
    <property type="project" value="UniProtKB-SubCell"/>
</dbReference>
<keyword evidence="5 8" id="KW-0472">Membrane</keyword>
<keyword evidence="4 8" id="KW-1133">Transmembrane helix</keyword>
<dbReference type="Pfam" id="PF07690">
    <property type="entry name" value="MFS_1"/>
    <property type="match status" value="1"/>
</dbReference>
<keyword evidence="3 8" id="KW-0812">Transmembrane</keyword>
<sequence length="514" mass="57756">MGAEWLETYTGPRHDITDADNTRVRWKIDMRLMPIICYIYWCQQLDKSTLSFAAVFNIQKDAGLVGTQYSWLSSIVYFAQLVCQPLSVYALVRFPVNIWISTCFFLWGTSLCIMTAMKSFAGLATMRFILGGFEASIAPSMLIVVAMWWTRREQPLRNNIWYSTNGLATILGSLLSYGLGHINSPHLRPYQIIFLACGLISVTLSIPTFFIFPRHPSRAKWLSDEDKFVALERIRLNQTGTQNTHFKWDQVRECLIDPKSWMWVLMVFCISLVSGGIGAFGPLILKGFGLSSFQTILYNMIPGAISIVSNIGTAFLIMKFKRKSPILFIVSLFPLAAAVALYKLPRGNEHRHSLLAVFFILQVYQCITPIIFSWTFSNTAGHTKKTTTTGMLYLGLTVGNIVGPQLYKSAQAPYYHTGLEANMGCLVALSALILLQAFYLGILNKRNVARRRANGKTGELVDYSLESSSKWQSLRADQAAKDEAEGVGAQAKEHNAHAFDDLTDLQNEDFIYSQ</sequence>
<evidence type="ECO:0000256" key="7">
    <source>
        <dbReference type="SAM" id="MobiDB-lite"/>
    </source>
</evidence>
<evidence type="ECO:0000256" key="1">
    <source>
        <dbReference type="ARBA" id="ARBA00004141"/>
    </source>
</evidence>
<comment type="similarity">
    <text evidence="6">Belongs to the major facilitator superfamily. Allantoate permease family.</text>
</comment>
<dbReference type="Gene3D" id="1.20.1250.20">
    <property type="entry name" value="MFS general substrate transporter like domains"/>
    <property type="match status" value="2"/>
</dbReference>
<keyword evidence="2" id="KW-0813">Transport</keyword>
<feature type="transmembrane region" description="Helical" evidence="8">
    <location>
        <begin position="192"/>
        <end position="212"/>
    </location>
</feature>
<dbReference type="InterPro" id="IPR011701">
    <property type="entry name" value="MFS"/>
</dbReference>
<feature type="transmembrane region" description="Helical" evidence="8">
    <location>
        <begin position="160"/>
        <end position="180"/>
    </location>
</feature>
<dbReference type="EMBL" id="MCFC01000005">
    <property type="protein sequence ID" value="ORY33755.1"/>
    <property type="molecule type" value="Genomic_DNA"/>
</dbReference>
<dbReference type="PANTHER" id="PTHR43791:SF59">
    <property type="entry name" value="TRANSPORTER, PUTATIVE (AFU_ORTHOLOGUE AFUA_1G06550)-RELATED"/>
    <property type="match status" value="1"/>
</dbReference>
<evidence type="ECO:0000256" key="8">
    <source>
        <dbReference type="SAM" id="Phobius"/>
    </source>
</evidence>
<protein>
    <submittedName>
        <fullName evidence="9">Allantoate permease</fullName>
    </submittedName>
</protein>
<feature type="transmembrane region" description="Helical" evidence="8">
    <location>
        <begin position="297"/>
        <end position="318"/>
    </location>
</feature>
<dbReference type="SUPFAM" id="SSF103473">
    <property type="entry name" value="MFS general substrate transporter"/>
    <property type="match status" value="1"/>
</dbReference>
<organism evidence="9 10">
    <name type="scientific">Naematelia encephala</name>
    <dbReference type="NCBI Taxonomy" id="71784"/>
    <lineage>
        <taxon>Eukaryota</taxon>
        <taxon>Fungi</taxon>
        <taxon>Dikarya</taxon>
        <taxon>Basidiomycota</taxon>
        <taxon>Agaricomycotina</taxon>
        <taxon>Tremellomycetes</taxon>
        <taxon>Tremellales</taxon>
        <taxon>Naemateliaceae</taxon>
        <taxon>Naematelia</taxon>
    </lineage>
</organism>
<dbReference type="PANTHER" id="PTHR43791">
    <property type="entry name" value="PERMEASE-RELATED"/>
    <property type="match status" value="1"/>
</dbReference>
<feature type="transmembrane region" description="Helical" evidence="8">
    <location>
        <begin position="354"/>
        <end position="376"/>
    </location>
</feature>
<gene>
    <name evidence="9" type="ORF">BCR39DRAFT_463326</name>
</gene>
<evidence type="ECO:0000256" key="4">
    <source>
        <dbReference type="ARBA" id="ARBA00022989"/>
    </source>
</evidence>
<dbReference type="OrthoDB" id="6730379at2759"/>
<feature type="transmembrane region" description="Helical" evidence="8">
    <location>
        <begin position="128"/>
        <end position="148"/>
    </location>
</feature>
<evidence type="ECO:0000313" key="10">
    <source>
        <dbReference type="Proteomes" id="UP000193986"/>
    </source>
</evidence>
<dbReference type="InterPro" id="IPR036259">
    <property type="entry name" value="MFS_trans_sf"/>
</dbReference>
<evidence type="ECO:0000313" key="9">
    <source>
        <dbReference type="EMBL" id="ORY33755.1"/>
    </source>
</evidence>
<comment type="caution">
    <text evidence="9">The sequence shown here is derived from an EMBL/GenBank/DDBJ whole genome shotgun (WGS) entry which is preliminary data.</text>
</comment>
<name>A0A1Y2BI31_9TREE</name>
<dbReference type="GO" id="GO:0022857">
    <property type="term" value="F:transmembrane transporter activity"/>
    <property type="evidence" value="ECO:0007669"/>
    <property type="project" value="InterPro"/>
</dbReference>
<proteinExistence type="inferred from homology"/>
<feature type="transmembrane region" description="Helical" evidence="8">
    <location>
        <begin position="324"/>
        <end position="342"/>
    </location>
</feature>
<feature type="transmembrane region" description="Helical" evidence="8">
    <location>
        <begin position="98"/>
        <end position="116"/>
    </location>
</feature>
<feature type="transmembrane region" description="Helical" evidence="8">
    <location>
        <begin position="261"/>
        <end position="285"/>
    </location>
</feature>
<feature type="region of interest" description="Disordered" evidence="7">
    <location>
        <begin position="474"/>
        <end position="501"/>
    </location>
</feature>
<evidence type="ECO:0000256" key="2">
    <source>
        <dbReference type="ARBA" id="ARBA00022448"/>
    </source>
</evidence>
<dbReference type="FunFam" id="1.20.1250.20:FF:000064">
    <property type="entry name" value="MFS allantoate transporter"/>
    <property type="match status" value="1"/>
</dbReference>
<keyword evidence="10" id="KW-1185">Reference proteome</keyword>